<gene>
    <name evidence="1" type="ORF">DSCO28_17920</name>
</gene>
<dbReference type="AlphaFoldDB" id="A0A5K7ZJP3"/>
<reference evidence="1 2" key="1">
    <citation type="submission" date="2019-11" db="EMBL/GenBank/DDBJ databases">
        <title>Comparative genomics of hydrocarbon-degrading Desulfosarcina strains.</title>
        <authorList>
            <person name="Watanabe M."/>
            <person name="Kojima H."/>
            <person name="Fukui M."/>
        </authorList>
    </citation>
    <scope>NUCLEOTIDE SEQUENCE [LARGE SCALE GENOMIC DNA]</scope>
    <source>
        <strain evidence="1 2">28bB2T</strain>
    </source>
</reference>
<protein>
    <submittedName>
        <fullName evidence="1">Uncharacterized protein</fullName>
    </submittedName>
</protein>
<evidence type="ECO:0000313" key="1">
    <source>
        <dbReference type="EMBL" id="BBO81226.1"/>
    </source>
</evidence>
<dbReference type="Proteomes" id="UP000425960">
    <property type="component" value="Chromosome"/>
</dbReference>
<accession>A0A5K7ZJP3</accession>
<dbReference type="InterPro" id="IPR027417">
    <property type="entry name" value="P-loop_NTPase"/>
</dbReference>
<dbReference type="EMBL" id="AP021876">
    <property type="protein sequence ID" value="BBO81226.1"/>
    <property type="molecule type" value="Genomic_DNA"/>
</dbReference>
<dbReference type="RefSeq" id="WP_155321985.1">
    <property type="nucleotide sequence ID" value="NZ_AP021876.1"/>
</dbReference>
<sequence length="52" mass="5815">MTVYSLIARHTIEEKIVALHRAKRDLADSLLDGTDMSGKMNAEELMALIREG</sequence>
<name>A0A5K7ZJP3_9BACT</name>
<proteinExistence type="predicted"/>
<organism evidence="1 2">
    <name type="scientific">Desulfosarcina ovata subsp. sediminis</name>
    <dbReference type="NCBI Taxonomy" id="885957"/>
    <lineage>
        <taxon>Bacteria</taxon>
        <taxon>Pseudomonadati</taxon>
        <taxon>Thermodesulfobacteriota</taxon>
        <taxon>Desulfobacteria</taxon>
        <taxon>Desulfobacterales</taxon>
        <taxon>Desulfosarcinaceae</taxon>
        <taxon>Desulfosarcina</taxon>
    </lineage>
</organism>
<evidence type="ECO:0000313" key="2">
    <source>
        <dbReference type="Proteomes" id="UP000425960"/>
    </source>
</evidence>
<dbReference type="Gene3D" id="3.40.50.300">
    <property type="entry name" value="P-loop containing nucleotide triphosphate hydrolases"/>
    <property type="match status" value="1"/>
</dbReference>
<dbReference type="KEGG" id="dov:DSCO28_17920"/>